<dbReference type="Proteomes" id="UP000051445">
    <property type="component" value="Unassembled WGS sequence"/>
</dbReference>
<sequence>MTTILIKGLGLIGSSLARIIKQGHPDAIVLAIDPDQDNITFARQQGFIDQAVTNLEAASQADFIILATPVSQIVTDIQQLAQLPLKPSVVITDVGSTKQTIMHAAQALTTKGIDFVGGHPMAGSHLTGAQAGKADLFKDAFYFLVPTIKGDSAQRLRSLLIAAGVKWTPIKAEDHDKLVAQISHLPHILAYTLVQQTAYTLAGQQPGINAAAGGFKSTTRIAQADPTMWTAIMQNNRTDILHQLDEYITDLQKVRTAINKGDLTTLRELFSEAATIRKELN</sequence>
<name>A0A0R1P7N9_9LACO</name>
<dbReference type="RefSeq" id="WP_057752436.1">
    <property type="nucleotide sequence ID" value="NZ_AZER01000025.1"/>
</dbReference>
<reference evidence="5 6" key="1">
    <citation type="journal article" date="2015" name="Genome Announc.">
        <title>Expanding the biotechnology potential of lactobacilli through comparative genomics of 213 strains and associated genera.</title>
        <authorList>
            <person name="Sun Z."/>
            <person name="Harris H.M."/>
            <person name="McCann A."/>
            <person name="Guo C."/>
            <person name="Argimon S."/>
            <person name="Zhang W."/>
            <person name="Yang X."/>
            <person name="Jeffery I.B."/>
            <person name="Cooney J.C."/>
            <person name="Kagawa T.F."/>
            <person name="Liu W."/>
            <person name="Song Y."/>
            <person name="Salvetti E."/>
            <person name="Wrobel A."/>
            <person name="Rasinkangas P."/>
            <person name="Parkhill J."/>
            <person name="Rea M.C."/>
            <person name="O'Sullivan O."/>
            <person name="Ritari J."/>
            <person name="Douillard F.P."/>
            <person name="Paul Ross R."/>
            <person name="Yang R."/>
            <person name="Briner A.E."/>
            <person name="Felis G.E."/>
            <person name="de Vos W.M."/>
            <person name="Barrangou R."/>
            <person name="Klaenhammer T.R."/>
            <person name="Caufield P.W."/>
            <person name="Cui Y."/>
            <person name="Zhang H."/>
            <person name="O'Toole P.W."/>
        </authorList>
    </citation>
    <scope>NUCLEOTIDE SEQUENCE [LARGE SCALE GENOMIC DNA]</scope>
    <source>
        <strain evidence="5 6">DSM 13145</strain>
    </source>
</reference>
<dbReference type="FunFam" id="3.40.50.720:FF:000208">
    <property type="entry name" value="Prephenate dehydrogenase"/>
    <property type="match status" value="1"/>
</dbReference>
<dbReference type="Pfam" id="PF02153">
    <property type="entry name" value="PDH_N"/>
    <property type="match status" value="1"/>
</dbReference>
<dbReference type="PATRIC" id="fig|1423746.3.peg.1401"/>
<dbReference type="SUPFAM" id="SSF51735">
    <property type="entry name" value="NAD(P)-binding Rossmann-fold domains"/>
    <property type="match status" value="1"/>
</dbReference>
<evidence type="ECO:0000313" key="6">
    <source>
        <dbReference type="Proteomes" id="UP000051445"/>
    </source>
</evidence>
<dbReference type="InterPro" id="IPR046826">
    <property type="entry name" value="PDH_N"/>
</dbReference>
<dbReference type="InterPro" id="IPR050812">
    <property type="entry name" value="Preph/Arog_dehydrog"/>
</dbReference>
<evidence type="ECO:0000259" key="4">
    <source>
        <dbReference type="PROSITE" id="PS51176"/>
    </source>
</evidence>
<comment type="caution">
    <text evidence="5">The sequence shown here is derived from an EMBL/GenBank/DDBJ whole genome shotgun (WGS) entry which is preliminary data.</text>
</comment>
<organism evidence="5 6">
    <name type="scientific">Limosilactobacillus frumenti DSM 13145</name>
    <dbReference type="NCBI Taxonomy" id="1423746"/>
    <lineage>
        <taxon>Bacteria</taxon>
        <taxon>Bacillati</taxon>
        <taxon>Bacillota</taxon>
        <taxon>Bacilli</taxon>
        <taxon>Lactobacillales</taxon>
        <taxon>Lactobacillaceae</taxon>
        <taxon>Limosilactobacillus</taxon>
    </lineage>
</organism>
<accession>A0A0R1P7N9</accession>
<dbReference type="InterPro" id="IPR008927">
    <property type="entry name" value="6-PGluconate_DH-like_C_sf"/>
</dbReference>
<keyword evidence="6" id="KW-1185">Reference proteome</keyword>
<dbReference type="GO" id="GO:0004665">
    <property type="term" value="F:prephenate dehydrogenase (NADP+) activity"/>
    <property type="evidence" value="ECO:0007669"/>
    <property type="project" value="InterPro"/>
</dbReference>
<dbReference type="InterPro" id="IPR046825">
    <property type="entry name" value="PDH_C"/>
</dbReference>
<protein>
    <submittedName>
        <fullName evidence="5">Prephenate dehydrogenase</fullName>
    </submittedName>
</protein>
<dbReference type="Gene3D" id="3.40.50.720">
    <property type="entry name" value="NAD(P)-binding Rossmann-like Domain"/>
    <property type="match status" value="1"/>
</dbReference>
<comment type="pathway">
    <text evidence="3">Amino-acid biosynthesis.</text>
</comment>
<dbReference type="InterPro" id="IPR003099">
    <property type="entry name" value="Prephen_DH"/>
</dbReference>
<comment type="similarity">
    <text evidence="1">Belongs to the prephenate/arogenate dehydrogenase family.</text>
</comment>
<proteinExistence type="inferred from homology"/>
<dbReference type="AlphaFoldDB" id="A0A0R1P7N9"/>
<dbReference type="InterPro" id="IPR036291">
    <property type="entry name" value="NAD(P)-bd_dom_sf"/>
</dbReference>
<dbReference type="PANTHER" id="PTHR21363">
    <property type="entry name" value="PREPHENATE DEHYDROGENASE"/>
    <property type="match status" value="1"/>
</dbReference>
<dbReference type="Gene3D" id="1.10.3660.10">
    <property type="entry name" value="6-phosphogluconate dehydrogenase C-terminal like domain"/>
    <property type="match status" value="1"/>
</dbReference>
<evidence type="ECO:0000256" key="1">
    <source>
        <dbReference type="ARBA" id="ARBA00007964"/>
    </source>
</evidence>
<dbReference type="PROSITE" id="PS51176">
    <property type="entry name" value="PDH_ADH"/>
    <property type="match status" value="1"/>
</dbReference>
<keyword evidence="2" id="KW-0560">Oxidoreductase</keyword>
<dbReference type="Pfam" id="PF20463">
    <property type="entry name" value="PDH_C"/>
    <property type="match status" value="1"/>
</dbReference>
<dbReference type="OrthoDB" id="9802008at2"/>
<dbReference type="GO" id="GO:0070403">
    <property type="term" value="F:NAD+ binding"/>
    <property type="evidence" value="ECO:0007669"/>
    <property type="project" value="InterPro"/>
</dbReference>
<dbReference type="GO" id="GO:0006571">
    <property type="term" value="P:tyrosine biosynthetic process"/>
    <property type="evidence" value="ECO:0007669"/>
    <property type="project" value="InterPro"/>
</dbReference>
<feature type="domain" description="Prephenate/arogenate dehydrogenase" evidence="4">
    <location>
        <begin position="2"/>
        <end position="281"/>
    </location>
</feature>
<dbReference type="PANTHER" id="PTHR21363:SF0">
    <property type="entry name" value="PREPHENATE DEHYDROGENASE [NADP(+)]"/>
    <property type="match status" value="1"/>
</dbReference>
<dbReference type="GO" id="GO:0008977">
    <property type="term" value="F:prephenate dehydrogenase (NAD+) activity"/>
    <property type="evidence" value="ECO:0007669"/>
    <property type="project" value="InterPro"/>
</dbReference>
<evidence type="ECO:0000256" key="3">
    <source>
        <dbReference type="ARBA" id="ARBA00029440"/>
    </source>
</evidence>
<dbReference type="STRING" id="1423746.FD27_GL001372"/>
<dbReference type="EMBL" id="AZER01000025">
    <property type="protein sequence ID" value="KRL25986.1"/>
    <property type="molecule type" value="Genomic_DNA"/>
</dbReference>
<dbReference type="SUPFAM" id="SSF48179">
    <property type="entry name" value="6-phosphogluconate dehydrogenase C-terminal domain-like"/>
    <property type="match status" value="1"/>
</dbReference>
<evidence type="ECO:0000256" key="2">
    <source>
        <dbReference type="ARBA" id="ARBA00023002"/>
    </source>
</evidence>
<gene>
    <name evidence="5" type="ORF">FD27_GL001372</name>
</gene>
<evidence type="ECO:0000313" key="5">
    <source>
        <dbReference type="EMBL" id="KRL25986.1"/>
    </source>
</evidence>